<sequence length="248" mass="27871">MSKSFCCFPSLSKMKKPRNSLSTSTPQQLVVRESLVNNNAGTQTSISLADFKKSIRSNHNLNQSSSSGTLKSSIVVRRNDTFVPIFSQDFVYKNQNPSDQSAIESEKYDKNSSGFMGKGTLEGFFSDNKDQVNESYNKTNEFVGKESIIVRLQEKTTNYRTSSLPAEKKDLQIEEDKCKNESFICGPFVSDNSKLPRLIPITPFGKKRGFCVIKTQGKLKKYVNKNPCFKNGNLGKNENSSDFENTIF</sequence>
<evidence type="ECO:0000313" key="2">
    <source>
        <dbReference type="Proteomes" id="UP000187209"/>
    </source>
</evidence>
<accession>A0A1R2CAJ6</accession>
<dbReference type="EMBL" id="MPUH01000218">
    <property type="protein sequence ID" value="OMJ86026.1"/>
    <property type="molecule type" value="Genomic_DNA"/>
</dbReference>
<keyword evidence="2" id="KW-1185">Reference proteome</keyword>
<protein>
    <submittedName>
        <fullName evidence="1">Uncharacterized protein</fullName>
    </submittedName>
</protein>
<gene>
    <name evidence="1" type="ORF">SteCoe_12528</name>
</gene>
<dbReference type="Proteomes" id="UP000187209">
    <property type="component" value="Unassembled WGS sequence"/>
</dbReference>
<reference evidence="1 2" key="1">
    <citation type="submission" date="2016-11" db="EMBL/GenBank/DDBJ databases">
        <title>The macronuclear genome of Stentor coeruleus: a giant cell with tiny introns.</title>
        <authorList>
            <person name="Slabodnick M."/>
            <person name="Ruby J.G."/>
            <person name="Reiff S.B."/>
            <person name="Swart E.C."/>
            <person name="Gosai S."/>
            <person name="Prabakaran S."/>
            <person name="Witkowska E."/>
            <person name="Larue G.E."/>
            <person name="Fisher S."/>
            <person name="Freeman R.M."/>
            <person name="Gunawardena J."/>
            <person name="Chu W."/>
            <person name="Stover N.A."/>
            <person name="Gregory B.D."/>
            <person name="Nowacki M."/>
            <person name="Derisi J."/>
            <person name="Roy S.W."/>
            <person name="Marshall W.F."/>
            <person name="Sood P."/>
        </authorList>
    </citation>
    <scope>NUCLEOTIDE SEQUENCE [LARGE SCALE GENOMIC DNA]</scope>
    <source>
        <strain evidence="1">WM001</strain>
    </source>
</reference>
<dbReference type="AlphaFoldDB" id="A0A1R2CAJ6"/>
<comment type="caution">
    <text evidence="1">The sequence shown here is derived from an EMBL/GenBank/DDBJ whole genome shotgun (WGS) entry which is preliminary data.</text>
</comment>
<organism evidence="1 2">
    <name type="scientific">Stentor coeruleus</name>
    <dbReference type="NCBI Taxonomy" id="5963"/>
    <lineage>
        <taxon>Eukaryota</taxon>
        <taxon>Sar</taxon>
        <taxon>Alveolata</taxon>
        <taxon>Ciliophora</taxon>
        <taxon>Postciliodesmatophora</taxon>
        <taxon>Heterotrichea</taxon>
        <taxon>Heterotrichida</taxon>
        <taxon>Stentoridae</taxon>
        <taxon>Stentor</taxon>
    </lineage>
</organism>
<proteinExistence type="predicted"/>
<evidence type="ECO:0000313" key="1">
    <source>
        <dbReference type="EMBL" id="OMJ86026.1"/>
    </source>
</evidence>
<name>A0A1R2CAJ6_9CILI</name>